<dbReference type="Proteomes" id="UP000287166">
    <property type="component" value="Unassembled WGS sequence"/>
</dbReference>
<feature type="transmembrane region" description="Helical" evidence="1">
    <location>
        <begin position="170"/>
        <end position="191"/>
    </location>
</feature>
<dbReference type="InParanoid" id="A0A401GSY7"/>
<accession>A0A401GSY7</accession>
<keyword evidence="3" id="KW-1185">Reference proteome</keyword>
<feature type="transmembrane region" description="Helical" evidence="1">
    <location>
        <begin position="198"/>
        <end position="221"/>
    </location>
</feature>
<gene>
    <name evidence="2" type="ORF">SCP_0704660</name>
</gene>
<sequence>MPVNDTDYTLSSLFSSYRYTLAYALPLLLLSIVLTFAGAFFTVDRSHTFAPQNDVVRSPSSTNSMLKKLGIRLRNIFLLEGGIGGLASGYVFGGMHLSVTVTVDESSIGAVHLSTFLALIVPSKTNQAPLSAASFLPVWIISALVCTLLAGRWKYAALAAAGIAGYILEFNASTLTSILTLVGAVMCLMPLQKYQHAFLRVATSPVGAFGMTLSIVLFACISLERLWISYGDGWNMSQEKGLSAAYCIFLLMGAACDWFLHNKLGENPDQKWDTYLTECAATLPNEAGHAGTFTPLTSFWSHHFGYKDLDPIAKDIVFTTDAELRFSIPLPHLLQKRSSSFTPSSPTEGFESPK</sequence>
<dbReference type="OrthoDB" id="3364886at2759"/>
<comment type="caution">
    <text evidence="2">The sequence shown here is derived from an EMBL/GenBank/DDBJ whole genome shotgun (WGS) entry which is preliminary data.</text>
</comment>
<evidence type="ECO:0000313" key="2">
    <source>
        <dbReference type="EMBL" id="GBE85279.1"/>
    </source>
</evidence>
<keyword evidence="1" id="KW-1133">Transmembrane helix</keyword>
<reference evidence="2 3" key="1">
    <citation type="journal article" date="2018" name="Sci. Rep.">
        <title>Genome sequence of the cauliflower mushroom Sparassis crispa (Hanabiratake) and its association with beneficial usage.</title>
        <authorList>
            <person name="Kiyama R."/>
            <person name="Furutani Y."/>
            <person name="Kawaguchi K."/>
            <person name="Nakanishi T."/>
        </authorList>
    </citation>
    <scope>NUCLEOTIDE SEQUENCE [LARGE SCALE GENOMIC DNA]</scope>
</reference>
<feature type="transmembrane region" description="Helical" evidence="1">
    <location>
        <begin position="241"/>
        <end position="260"/>
    </location>
</feature>
<keyword evidence="1" id="KW-0812">Transmembrane</keyword>
<keyword evidence="1" id="KW-0472">Membrane</keyword>
<feature type="transmembrane region" description="Helical" evidence="1">
    <location>
        <begin position="20"/>
        <end position="43"/>
    </location>
</feature>
<dbReference type="EMBL" id="BFAD01000007">
    <property type="protein sequence ID" value="GBE85279.1"/>
    <property type="molecule type" value="Genomic_DNA"/>
</dbReference>
<protein>
    <recommendedName>
        <fullName evidence="4">DUF4203 domain-containing protein</fullName>
    </recommendedName>
</protein>
<dbReference type="AlphaFoldDB" id="A0A401GSY7"/>
<evidence type="ECO:0008006" key="4">
    <source>
        <dbReference type="Google" id="ProtNLM"/>
    </source>
</evidence>
<organism evidence="2 3">
    <name type="scientific">Sparassis crispa</name>
    <dbReference type="NCBI Taxonomy" id="139825"/>
    <lineage>
        <taxon>Eukaryota</taxon>
        <taxon>Fungi</taxon>
        <taxon>Dikarya</taxon>
        <taxon>Basidiomycota</taxon>
        <taxon>Agaricomycotina</taxon>
        <taxon>Agaricomycetes</taxon>
        <taxon>Polyporales</taxon>
        <taxon>Sparassidaceae</taxon>
        <taxon>Sparassis</taxon>
    </lineage>
</organism>
<feature type="transmembrane region" description="Helical" evidence="1">
    <location>
        <begin position="130"/>
        <end position="150"/>
    </location>
</feature>
<dbReference type="RefSeq" id="XP_027616192.1">
    <property type="nucleotide sequence ID" value="XM_027760391.1"/>
</dbReference>
<evidence type="ECO:0000256" key="1">
    <source>
        <dbReference type="SAM" id="Phobius"/>
    </source>
</evidence>
<feature type="transmembrane region" description="Helical" evidence="1">
    <location>
        <begin position="76"/>
        <end position="95"/>
    </location>
</feature>
<name>A0A401GSY7_9APHY</name>
<proteinExistence type="predicted"/>
<dbReference type="GeneID" id="38782196"/>
<evidence type="ECO:0000313" key="3">
    <source>
        <dbReference type="Proteomes" id="UP000287166"/>
    </source>
</evidence>